<evidence type="ECO:0000313" key="3">
    <source>
        <dbReference type="Proteomes" id="UP000252519"/>
    </source>
</evidence>
<sequence length="342" mass="37983">MSAEFKNEAVDHILQGLRNTEVFKFLQSLVREAVLRIVRPETAVRVVKLSDQELICHSMIYHFLSNNGYKAAAEVMQAECYEVRFLSRERLKENLEGYDDDSLSSSLAKYKLKAGAVLQRDELTRKEVISQSKFSPKPDKEFENTKETLRGSIMAFAEDAVKRKEEIRQQEEALSEEDVDEEEVEEGSSESNSASSSTTAESEPEVVTANWTRRLWGPSAHQLSTDTIIATKSPPSRPSQLPPLPGIPPKPQLTSIRSIDFDIPQLERSPSSQSSETPRASPSPVQPAPAPSGSSKEKEAQVAQEAQESQDTPKDVEEVSDLESITGIDQLLESDRSGSISF</sequence>
<feature type="compositionally biased region" description="Polar residues" evidence="1">
    <location>
        <begin position="268"/>
        <end position="277"/>
    </location>
</feature>
<reference evidence="2 3" key="1">
    <citation type="submission" date="2014-10" db="EMBL/GenBank/DDBJ databases">
        <title>Draft genome of the hookworm Ancylostoma caninum.</title>
        <authorList>
            <person name="Mitreva M."/>
        </authorList>
    </citation>
    <scope>NUCLEOTIDE SEQUENCE [LARGE SCALE GENOMIC DNA]</scope>
    <source>
        <strain evidence="2 3">Baltimore</strain>
    </source>
</reference>
<feature type="region of interest" description="Disordered" evidence="1">
    <location>
        <begin position="129"/>
        <end position="148"/>
    </location>
</feature>
<evidence type="ECO:0000313" key="2">
    <source>
        <dbReference type="EMBL" id="RCN36320.1"/>
    </source>
</evidence>
<feature type="region of interest" description="Disordered" evidence="1">
    <location>
        <begin position="167"/>
        <end position="342"/>
    </location>
</feature>
<organism evidence="2 3">
    <name type="scientific">Ancylostoma caninum</name>
    <name type="common">Dog hookworm</name>
    <dbReference type="NCBI Taxonomy" id="29170"/>
    <lineage>
        <taxon>Eukaryota</taxon>
        <taxon>Metazoa</taxon>
        <taxon>Ecdysozoa</taxon>
        <taxon>Nematoda</taxon>
        <taxon>Chromadorea</taxon>
        <taxon>Rhabditida</taxon>
        <taxon>Rhabditina</taxon>
        <taxon>Rhabditomorpha</taxon>
        <taxon>Strongyloidea</taxon>
        <taxon>Ancylostomatidae</taxon>
        <taxon>Ancylostomatinae</taxon>
        <taxon>Ancylostoma</taxon>
    </lineage>
</organism>
<dbReference type="PROSITE" id="PS50896">
    <property type="entry name" value="LISH"/>
    <property type="match status" value="1"/>
</dbReference>
<dbReference type="EMBL" id="JOJR01000568">
    <property type="protein sequence ID" value="RCN36320.1"/>
    <property type="molecule type" value="Genomic_DNA"/>
</dbReference>
<keyword evidence="3" id="KW-1185">Reference proteome</keyword>
<dbReference type="AlphaFoldDB" id="A0A368FZX0"/>
<evidence type="ECO:0000256" key="1">
    <source>
        <dbReference type="SAM" id="MobiDB-lite"/>
    </source>
</evidence>
<comment type="caution">
    <text evidence="2">The sequence shown here is derived from an EMBL/GenBank/DDBJ whole genome shotgun (WGS) entry which is preliminary data.</text>
</comment>
<feature type="compositionally biased region" description="Low complexity" evidence="1">
    <location>
        <begin position="301"/>
        <end position="310"/>
    </location>
</feature>
<feature type="compositionally biased region" description="Polar residues" evidence="1">
    <location>
        <begin position="221"/>
        <end position="230"/>
    </location>
</feature>
<feature type="compositionally biased region" description="Low complexity" evidence="1">
    <location>
        <begin position="189"/>
        <end position="209"/>
    </location>
</feature>
<feature type="compositionally biased region" description="Pro residues" evidence="1">
    <location>
        <begin position="235"/>
        <end position="251"/>
    </location>
</feature>
<feature type="compositionally biased region" description="Basic and acidic residues" evidence="1">
    <location>
        <begin position="136"/>
        <end position="148"/>
    </location>
</feature>
<name>A0A368FZX0_ANCCA</name>
<protein>
    <submittedName>
        <fullName evidence="2">Uncharacterized protein</fullName>
    </submittedName>
</protein>
<dbReference type="InterPro" id="IPR006594">
    <property type="entry name" value="LisH"/>
</dbReference>
<feature type="compositionally biased region" description="Acidic residues" evidence="1">
    <location>
        <begin position="173"/>
        <end position="188"/>
    </location>
</feature>
<dbReference type="Proteomes" id="UP000252519">
    <property type="component" value="Unassembled WGS sequence"/>
</dbReference>
<dbReference type="OrthoDB" id="5840030at2759"/>
<accession>A0A368FZX0</accession>
<proteinExistence type="predicted"/>
<gene>
    <name evidence="2" type="ORF">ANCCAN_17803</name>
</gene>